<dbReference type="Gene3D" id="6.20.50.80">
    <property type="match status" value="1"/>
</dbReference>
<dbReference type="GO" id="GO:0003677">
    <property type="term" value="F:DNA binding"/>
    <property type="evidence" value="ECO:0007669"/>
    <property type="project" value="InterPro"/>
</dbReference>
<evidence type="ECO:0000256" key="5">
    <source>
        <dbReference type="ARBA" id="ARBA00023163"/>
    </source>
</evidence>
<name>A0A6C0DGG4_9ZZZZ</name>
<dbReference type="InterPro" id="IPR007083">
    <property type="entry name" value="RNA_pol_Rpb1_4"/>
</dbReference>
<evidence type="ECO:0000256" key="2">
    <source>
        <dbReference type="ARBA" id="ARBA00022478"/>
    </source>
</evidence>
<dbReference type="AlphaFoldDB" id="A0A6C0DGG4"/>
<dbReference type="EMBL" id="MN739613">
    <property type="protein sequence ID" value="QHT15593.1"/>
    <property type="molecule type" value="Genomic_DNA"/>
</dbReference>
<dbReference type="Gene3D" id="6.10.250.2940">
    <property type="match status" value="1"/>
</dbReference>
<evidence type="ECO:0000259" key="10">
    <source>
        <dbReference type="Pfam" id="PF05000"/>
    </source>
</evidence>
<dbReference type="Gene3D" id="1.10.132.30">
    <property type="match status" value="1"/>
</dbReference>
<reference evidence="11" key="1">
    <citation type="journal article" date="2020" name="Nature">
        <title>Giant virus diversity and host interactions through global metagenomics.</title>
        <authorList>
            <person name="Schulz F."/>
            <person name="Roux S."/>
            <person name="Paez-Espino D."/>
            <person name="Jungbluth S."/>
            <person name="Walsh D.A."/>
            <person name="Denef V.J."/>
            <person name="McMahon K.D."/>
            <person name="Konstantinidis K.T."/>
            <person name="Eloe-Fadrosh E.A."/>
            <person name="Kyrpides N.C."/>
            <person name="Woyke T."/>
        </authorList>
    </citation>
    <scope>NUCLEOTIDE SEQUENCE</scope>
    <source>
        <strain evidence="11">GVMAG-M-3300023174-176</strain>
    </source>
</reference>
<evidence type="ECO:0000259" key="9">
    <source>
        <dbReference type="Pfam" id="PF04998"/>
    </source>
</evidence>
<dbReference type="InterPro" id="IPR007081">
    <property type="entry name" value="RNA_pol_Rpb1_5"/>
</dbReference>
<dbReference type="GO" id="GO:0005665">
    <property type="term" value="C:RNA polymerase II, core complex"/>
    <property type="evidence" value="ECO:0007669"/>
    <property type="project" value="TreeGrafter"/>
</dbReference>
<dbReference type="PANTHER" id="PTHR19376">
    <property type="entry name" value="DNA-DIRECTED RNA POLYMERASE"/>
    <property type="match status" value="1"/>
</dbReference>
<evidence type="ECO:0000259" key="6">
    <source>
        <dbReference type="Pfam" id="PF04983"/>
    </source>
</evidence>
<dbReference type="InterPro" id="IPR007073">
    <property type="entry name" value="RNA_pol_Rpb1_7"/>
</dbReference>
<dbReference type="GO" id="GO:0006351">
    <property type="term" value="P:DNA-templated transcription"/>
    <property type="evidence" value="ECO:0007669"/>
    <property type="project" value="InterPro"/>
</dbReference>
<evidence type="ECO:0000256" key="3">
    <source>
        <dbReference type="ARBA" id="ARBA00022679"/>
    </source>
</evidence>
<evidence type="ECO:0000256" key="1">
    <source>
        <dbReference type="ARBA" id="ARBA00012418"/>
    </source>
</evidence>
<evidence type="ECO:0000256" key="4">
    <source>
        <dbReference type="ARBA" id="ARBA00022695"/>
    </source>
</evidence>
<dbReference type="EC" id="2.7.7.6" evidence="1"/>
<dbReference type="Gene3D" id="1.10.150.390">
    <property type="match status" value="1"/>
</dbReference>
<keyword evidence="4" id="KW-0548">Nucleotidyltransferase</keyword>
<evidence type="ECO:0000259" key="8">
    <source>
        <dbReference type="Pfam" id="PF04992"/>
    </source>
</evidence>
<feature type="domain" description="RNA polymerase Rpb1" evidence="9">
    <location>
        <begin position="317"/>
        <end position="884"/>
    </location>
</feature>
<dbReference type="SUPFAM" id="SSF64484">
    <property type="entry name" value="beta and beta-prime subunits of DNA dependent RNA-polymerase"/>
    <property type="match status" value="1"/>
</dbReference>
<dbReference type="Pfam" id="PF04992">
    <property type="entry name" value="RNA_pol_Rpb1_6"/>
    <property type="match status" value="1"/>
</dbReference>
<dbReference type="GO" id="GO:0003899">
    <property type="term" value="F:DNA-directed RNA polymerase activity"/>
    <property type="evidence" value="ECO:0007669"/>
    <property type="project" value="UniProtKB-EC"/>
</dbReference>
<dbReference type="InterPro" id="IPR042102">
    <property type="entry name" value="RNA_pol_Rpb1_3_sf"/>
</dbReference>
<keyword evidence="5" id="KW-0804">Transcription</keyword>
<organism evidence="11">
    <name type="scientific">viral metagenome</name>
    <dbReference type="NCBI Taxonomy" id="1070528"/>
    <lineage>
        <taxon>unclassified sequences</taxon>
        <taxon>metagenomes</taxon>
        <taxon>organismal metagenomes</taxon>
    </lineage>
</organism>
<protein>
    <recommendedName>
        <fullName evidence="1">DNA-directed RNA polymerase</fullName>
        <ecNumber evidence="1">2.7.7.6</ecNumber>
    </recommendedName>
</protein>
<sequence length="1005" mass="112938">MHVPQSYEAAMELEEIAAIPHNIITPRHAKPLIGVFQDSLVGSFRLTRPGVRFTRREFMNLMMRNKRFDGILPAPDKDGYYTGQQVLSKLLPPLNITMGNKSYDSKEGETSPNFVKIVQGNITQGSIDGDVYMKPGKGIVHVTYNDYGPKETTMFLDSLQRVVEDFLVLNGFSVGISDLIADEKTKKDFDESIQKCKKDIAAIQLQIHTDLFENNTGKTNQQEFEDQAFAILEKVRADAGKNGLASLSAENRLVAMVKSGSKGDQLNIAQMVACVGQQAIEGKRIQYGLTDRTLPHYKKYDDGAEARGFVESSFIKGLTPQEFYFHAMTGREGLIDTAVKTADTGYIQRQLIKALEDIVVQHDGTVRDANMNVVQFYYGEDGIMATKLEGQSLPLEKMSHGDIENSFGLKAVDWSKVLPQGTTLDPETVNQATLFVQEVIADQRMLVEDVFRGSIMDSGAVNAPVNLSRLILNMKVRFGLKPDSFTDLQPTYVYTMIKTIIERTKTKHVPIWAALLRYNLSPSKLIVKDRFTKNAFDTLCELIVIGHMKSWVQPGEQVGIIAAQSIGEPSTQLTLNTFHMAGVASKSNVTQGIPRLREILKVTKNPKATSLTIYMKPEFRKSKEKARQLVQDLELTLLRNITNKIGIYWDPTNEESVIEEDRELLAFYRFLEQGQPELAAATNSKWLVRLELNREEMYNKNITMADVVFVVRKMYPTTQIIYSDYNAEKLIMRIRIQSEDSIDQFTSLKLFQNKLLNNCVIRGMPGIKGVTFRKDTQKAELVGEGPERKYQELEQYILDTDGSNYIKVMNHPAVDANRLYTTNIYDIVEILGLEAVRTILMNELSPIFGSVGVNSRHLGILCDFITRTGRLMSIDRYGINKNDIGPLAKMSFEETSKIVLNAALFGEVDSVTGVSANIMTGQPFRGGTAFSQILLDDQMLEHLTKNLEEEPDEEAEEDGDLTDMLEEDANDPCGRSQFQMMNMTLPSEVKGLEEPDIELYELVAA</sequence>
<proteinExistence type="predicted"/>
<accession>A0A6C0DGG4</accession>
<feature type="domain" description="RNA polymerase Rpb1" evidence="6">
    <location>
        <begin position="22"/>
        <end position="179"/>
    </location>
</feature>
<dbReference type="InterPro" id="IPR038593">
    <property type="entry name" value="RNA_pol_Rpb1_7_sf"/>
</dbReference>
<evidence type="ECO:0000259" key="7">
    <source>
        <dbReference type="Pfam" id="PF04990"/>
    </source>
</evidence>
<feature type="domain" description="RNA polymerase Rpb1" evidence="8">
    <location>
        <begin position="385"/>
        <end position="542"/>
    </location>
</feature>
<dbReference type="InterPro" id="IPR038120">
    <property type="entry name" value="Rpb1_funnel_sf"/>
</dbReference>
<dbReference type="Pfam" id="PF04990">
    <property type="entry name" value="RNA_pol_Rpb1_7"/>
    <property type="match status" value="1"/>
</dbReference>
<keyword evidence="2" id="KW-0240">DNA-directed RNA polymerase</keyword>
<keyword evidence="3" id="KW-0808">Transferase</keyword>
<dbReference type="PANTHER" id="PTHR19376:SF37">
    <property type="entry name" value="DNA-DIRECTED RNA POLYMERASE II SUBUNIT RPB1"/>
    <property type="match status" value="1"/>
</dbReference>
<dbReference type="InterPro" id="IPR007075">
    <property type="entry name" value="RNA_pol_Rpb1_6"/>
</dbReference>
<dbReference type="Pfam" id="PF04998">
    <property type="entry name" value="RNA_pol_Rpb1_5"/>
    <property type="match status" value="1"/>
</dbReference>
<dbReference type="Gene3D" id="1.10.274.100">
    <property type="entry name" value="RNA polymerase Rpb1, domain 3"/>
    <property type="match status" value="1"/>
</dbReference>
<dbReference type="InterPro" id="IPR045867">
    <property type="entry name" value="DNA-dir_RpoC_beta_prime"/>
</dbReference>
<dbReference type="InterPro" id="IPR007066">
    <property type="entry name" value="RNA_pol_Rpb1_3"/>
</dbReference>
<feature type="domain" description="RNA polymerase Rpb1" evidence="7">
    <location>
        <begin position="636"/>
        <end position="759"/>
    </location>
</feature>
<feature type="domain" description="RNA polymerase Rpb1" evidence="10">
    <location>
        <begin position="212"/>
        <end position="310"/>
    </location>
</feature>
<dbReference type="Pfam" id="PF04983">
    <property type="entry name" value="RNA_pol_Rpb1_3"/>
    <property type="match status" value="1"/>
</dbReference>
<evidence type="ECO:0000313" key="11">
    <source>
        <dbReference type="EMBL" id="QHT15593.1"/>
    </source>
</evidence>
<dbReference type="Pfam" id="PF05000">
    <property type="entry name" value="RNA_pol_Rpb1_4"/>
    <property type="match status" value="1"/>
</dbReference>
<dbReference type="Gene3D" id="3.30.1360.140">
    <property type="match status" value="1"/>
</dbReference>